<dbReference type="InterPro" id="IPR008201">
    <property type="entry name" value="HepT-like"/>
</dbReference>
<evidence type="ECO:0000256" key="1">
    <source>
        <dbReference type="ARBA" id="ARBA00022553"/>
    </source>
</evidence>
<dbReference type="GO" id="GO:0004540">
    <property type="term" value="F:RNA nuclease activity"/>
    <property type="evidence" value="ECO:0007669"/>
    <property type="project" value="InterPro"/>
</dbReference>
<dbReference type="AlphaFoldDB" id="A0AAU8JDE9"/>
<keyword evidence="2" id="KW-1277">Toxin-antitoxin system</keyword>
<protein>
    <submittedName>
        <fullName evidence="6">HepT-like ribonuclease domain-containing protein</fullName>
    </submittedName>
</protein>
<evidence type="ECO:0000256" key="5">
    <source>
        <dbReference type="ARBA" id="ARBA00022801"/>
    </source>
</evidence>
<dbReference type="PANTHER" id="PTHR34139">
    <property type="entry name" value="UPF0331 PROTEIN MJ0127"/>
    <property type="match status" value="1"/>
</dbReference>
<dbReference type="EMBL" id="CP159837">
    <property type="protein sequence ID" value="XCM36836.1"/>
    <property type="molecule type" value="Genomic_DNA"/>
</dbReference>
<evidence type="ECO:0000313" key="6">
    <source>
        <dbReference type="EMBL" id="XCM36836.1"/>
    </source>
</evidence>
<keyword evidence="5" id="KW-0378">Hydrolase</keyword>
<reference evidence="6" key="1">
    <citation type="submission" date="2024-07" db="EMBL/GenBank/DDBJ databases">
        <authorList>
            <person name="Kim Y.J."/>
            <person name="Jeong J.Y."/>
        </authorList>
    </citation>
    <scope>NUCLEOTIDE SEQUENCE</scope>
    <source>
        <strain evidence="6">GIHE-MW2</strain>
    </source>
</reference>
<keyword evidence="4" id="KW-0547">Nucleotide-binding</keyword>
<gene>
    <name evidence="6" type="ORF">ABWT76_005621</name>
</gene>
<dbReference type="GO" id="GO:0110001">
    <property type="term" value="C:toxin-antitoxin complex"/>
    <property type="evidence" value="ECO:0007669"/>
    <property type="project" value="InterPro"/>
</dbReference>
<dbReference type="PANTHER" id="PTHR34139:SF1">
    <property type="entry name" value="RNASE MJ1380-RELATED"/>
    <property type="match status" value="1"/>
</dbReference>
<accession>A0AAU8JDE9</accession>
<dbReference type="GO" id="GO:0016787">
    <property type="term" value="F:hydrolase activity"/>
    <property type="evidence" value="ECO:0007669"/>
    <property type="project" value="UniProtKB-KW"/>
</dbReference>
<evidence type="ECO:0000256" key="4">
    <source>
        <dbReference type="ARBA" id="ARBA00022741"/>
    </source>
</evidence>
<keyword evidence="1" id="KW-0597">Phosphoprotein</keyword>
<keyword evidence="3" id="KW-0540">Nuclease</keyword>
<dbReference type="RefSeq" id="WP_054468930.1">
    <property type="nucleotide sequence ID" value="NZ_CP159837.1"/>
</dbReference>
<dbReference type="InterPro" id="IPR051813">
    <property type="entry name" value="HepT_RNase_toxin"/>
</dbReference>
<dbReference type="Pfam" id="PF01934">
    <property type="entry name" value="HepT-like"/>
    <property type="match status" value="1"/>
</dbReference>
<name>A0AAU8JDE9_9CYAN</name>
<dbReference type="GO" id="GO:0000166">
    <property type="term" value="F:nucleotide binding"/>
    <property type="evidence" value="ECO:0007669"/>
    <property type="project" value="UniProtKB-KW"/>
</dbReference>
<organism evidence="6">
    <name type="scientific">Planktothricoides raciborskii GIHE-MW2</name>
    <dbReference type="NCBI Taxonomy" id="2792601"/>
    <lineage>
        <taxon>Bacteria</taxon>
        <taxon>Bacillati</taxon>
        <taxon>Cyanobacteriota</taxon>
        <taxon>Cyanophyceae</taxon>
        <taxon>Oscillatoriophycideae</taxon>
        <taxon>Oscillatoriales</taxon>
        <taxon>Oscillatoriaceae</taxon>
        <taxon>Planktothricoides</taxon>
    </lineage>
</organism>
<evidence type="ECO:0000256" key="3">
    <source>
        <dbReference type="ARBA" id="ARBA00022722"/>
    </source>
</evidence>
<evidence type="ECO:0000256" key="2">
    <source>
        <dbReference type="ARBA" id="ARBA00022649"/>
    </source>
</evidence>
<sequence length="169" mass="18892">MFIDETIGLSHMLDAAKEAVFLARNRQKTDLQINRILASSMVECLELIVEAAVNISPERQAQLSGIPWQKIISIRTYLNQTDFEINLDIIWEIVTKDLPLWINHLDSILANDQKGFRSHCDLGGSPSKEATAVSRCGLGGNPHEQLANHERVLGSPQVEKPVRSWGLPK</sequence>
<proteinExistence type="predicted"/>